<comment type="caution">
    <text evidence="2">The sequence shown here is derived from an EMBL/GenBank/DDBJ whole genome shotgun (WGS) entry which is preliminary data.</text>
</comment>
<sequence>MAALVSSLVILLASGALGATLPAVTGVEGTANPSGVVLVGAANPKVTSTAAVHAVNINSPPQYLTITVVNKHGDAISTSHVHDPNAPAAVSGNVGPGTMANGATAAFAVPTGWIGNVAINDAGWALTGDDTLIEANFIVPGGYSVAVADVDVSYVNGFSVAITCSCSGAVVTGCNKNLYNLNTCGHSDGQNACINPLRADSSATSAAPFFTPCQHAAWTYVNDDAANSFGQCQSGQITCCVGAACAANPKQPA</sequence>
<evidence type="ECO:0000313" key="2">
    <source>
        <dbReference type="EMBL" id="KAK9773992.1"/>
    </source>
</evidence>
<dbReference type="SUPFAM" id="SSF49870">
    <property type="entry name" value="Osmotin, thaumatin-like protein"/>
    <property type="match status" value="1"/>
</dbReference>
<evidence type="ECO:0008006" key="4">
    <source>
        <dbReference type="Google" id="ProtNLM"/>
    </source>
</evidence>
<gene>
    <name evidence="2" type="ORF">SCAR479_09332</name>
</gene>
<dbReference type="EMBL" id="JARVKM010000045">
    <property type="protein sequence ID" value="KAK9773992.1"/>
    <property type="molecule type" value="Genomic_DNA"/>
</dbReference>
<keyword evidence="3" id="KW-1185">Reference proteome</keyword>
<dbReference type="InterPro" id="IPR037176">
    <property type="entry name" value="Osmotin/thaumatin-like_sf"/>
</dbReference>
<keyword evidence="1" id="KW-0732">Signal</keyword>
<evidence type="ECO:0000256" key="1">
    <source>
        <dbReference type="SAM" id="SignalP"/>
    </source>
</evidence>
<organism evidence="2 3">
    <name type="scientific">Seiridium cardinale</name>
    <dbReference type="NCBI Taxonomy" id="138064"/>
    <lineage>
        <taxon>Eukaryota</taxon>
        <taxon>Fungi</taxon>
        <taxon>Dikarya</taxon>
        <taxon>Ascomycota</taxon>
        <taxon>Pezizomycotina</taxon>
        <taxon>Sordariomycetes</taxon>
        <taxon>Xylariomycetidae</taxon>
        <taxon>Amphisphaeriales</taxon>
        <taxon>Sporocadaceae</taxon>
        <taxon>Seiridium</taxon>
    </lineage>
</organism>
<evidence type="ECO:0000313" key="3">
    <source>
        <dbReference type="Proteomes" id="UP001465668"/>
    </source>
</evidence>
<feature type="chain" id="PRO_5046779384" description="Thaumatin-like protein" evidence="1">
    <location>
        <begin position="19"/>
        <end position="253"/>
    </location>
</feature>
<feature type="signal peptide" evidence="1">
    <location>
        <begin position="1"/>
        <end position="18"/>
    </location>
</feature>
<protein>
    <recommendedName>
        <fullName evidence="4">Thaumatin-like protein</fullName>
    </recommendedName>
</protein>
<name>A0ABR2XK32_9PEZI</name>
<accession>A0ABR2XK32</accession>
<proteinExistence type="predicted"/>
<reference evidence="2 3" key="1">
    <citation type="submission" date="2024-02" db="EMBL/GenBank/DDBJ databases">
        <title>First draft genome assembly of two strains of Seiridium cardinale.</title>
        <authorList>
            <person name="Emiliani G."/>
            <person name="Scali E."/>
        </authorList>
    </citation>
    <scope>NUCLEOTIDE SEQUENCE [LARGE SCALE GENOMIC DNA]</scope>
    <source>
        <strain evidence="2 3">BM-138-000479</strain>
    </source>
</reference>
<dbReference type="Proteomes" id="UP001465668">
    <property type="component" value="Unassembled WGS sequence"/>
</dbReference>